<reference evidence="2" key="1">
    <citation type="journal article" date="2022" name="Nat. Commun.">
        <title>Chromosome evolution and the genetic basis of agronomically important traits in greater yam.</title>
        <authorList>
            <person name="Bredeson J.V."/>
            <person name="Lyons J.B."/>
            <person name="Oniyinde I.O."/>
            <person name="Okereke N.R."/>
            <person name="Kolade O."/>
            <person name="Nnabue I."/>
            <person name="Nwadili C.O."/>
            <person name="Hribova E."/>
            <person name="Parker M."/>
            <person name="Nwogha J."/>
            <person name="Shu S."/>
            <person name="Carlson J."/>
            <person name="Kariba R."/>
            <person name="Muthemba S."/>
            <person name="Knop K."/>
            <person name="Barton G.J."/>
            <person name="Sherwood A.V."/>
            <person name="Lopez-Montes A."/>
            <person name="Asiedu R."/>
            <person name="Jamnadass R."/>
            <person name="Muchugi A."/>
            <person name="Goodstein D."/>
            <person name="Egesi C.N."/>
            <person name="Featherston J."/>
            <person name="Asfaw A."/>
            <person name="Simpson G.G."/>
            <person name="Dolezel J."/>
            <person name="Hendre P.S."/>
            <person name="Van Deynze A."/>
            <person name="Kumar P.L."/>
            <person name="Obidiegwu J.E."/>
            <person name="Bhattacharjee R."/>
            <person name="Rokhsar D.S."/>
        </authorList>
    </citation>
    <scope>NUCLEOTIDE SEQUENCE [LARGE SCALE GENOMIC DNA]</scope>
    <source>
        <strain evidence="2">cv. TDa95/00328</strain>
    </source>
</reference>
<keyword evidence="2" id="KW-1185">Reference proteome</keyword>
<comment type="caution">
    <text evidence="1">The sequence shown here is derived from an EMBL/GenBank/DDBJ whole genome shotgun (WGS) entry which is preliminary data.</text>
</comment>
<sequence>MTMASSLVAPPLRLRPSSSPSQLGLHFSSPSLLRNSLISPNPQSKPLRAINSTIPGISGHRRLLLTSVQASPPNSASAQGSAFEQWDSLTAKLAGSANLPFILLQLPQIVLNARNLLSGNPSALRAVPWLGMLTGLLGNLSLLSYFAKKRETEAVLVQTSGVISTYVVILQLAIAQAMPLPQFVATSVVVALGFVLNFLNYFSRLDESLWRLWEDFITIGGLSVLPQVMWSTFVPFVPNSILPGVASCVLGVGAVVMARIGKLSEEGIKLVGALAGWTATLLFMWMPVAQMWTSYLNPDNIRGLSSFTMLFAMIGNGLMIPRALFIRDLMWFTGSAWGTMFYGWGNLACMYCFSTISREFFLAATVGLLLWLGTSLWRDTVAHGYSSPMKSIKELLFGP</sequence>
<name>A0ACB7WGV9_DIOAL</name>
<accession>A0ACB7WGV9</accession>
<proteinExistence type="predicted"/>
<gene>
    <name evidence="1" type="ORF">IHE45_04G149300</name>
</gene>
<evidence type="ECO:0000313" key="1">
    <source>
        <dbReference type="EMBL" id="KAH7687142.1"/>
    </source>
</evidence>
<evidence type="ECO:0000313" key="2">
    <source>
        <dbReference type="Proteomes" id="UP000827976"/>
    </source>
</evidence>
<protein>
    <submittedName>
        <fullName evidence="1">Uncharacterized protein</fullName>
    </submittedName>
</protein>
<organism evidence="1 2">
    <name type="scientific">Dioscorea alata</name>
    <name type="common">Purple yam</name>
    <dbReference type="NCBI Taxonomy" id="55571"/>
    <lineage>
        <taxon>Eukaryota</taxon>
        <taxon>Viridiplantae</taxon>
        <taxon>Streptophyta</taxon>
        <taxon>Embryophyta</taxon>
        <taxon>Tracheophyta</taxon>
        <taxon>Spermatophyta</taxon>
        <taxon>Magnoliopsida</taxon>
        <taxon>Liliopsida</taxon>
        <taxon>Dioscoreales</taxon>
        <taxon>Dioscoreaceae</taxon>
        <taxon>Dioscorea</taxon>
    </lineage>
</organism>
<dbReference type="Proteomes" id="UP000827976">
    <property type="component" value="Chromosome 4"/>
</dbReference>
<dbReference type="EMBL" id="CM037014">
    <property type="protein sequence ID" value="KAH7687142.1"/>
    <property type="molecule type" value="Genomic_DNA"/>
</dbReference>